<gene>
    <name evidence="2" type="ORF">GCM10010979_21450</name>
</gene>
<keyword evidence="1" id="KW-0472">Membrane</keyword>
<protein>
    <submittedName>
        <fullName evidence="2">Uncharacterized protein</fullName>
    </submittedName>
</protein>
<dbReference type="RefSeq" id="WP_188510598.1">
    <property type="nucleotide sequence ID" value="NZ_BMGB01000001.1"/>
</dbReference>
<dbReference type="Proteomes" id="UP000606922">
    <property type="component" value="Unassembled WGS sequence"/>
</dbReference>
<comment type="caution">
    <text evidence="2">The sequence shown here is derived from an EMBL/GenBank/DDBJ whole genome shotgun (WGS) entry which is preliminary data.</text>
</comment>
<organism evidence="2 3">
    <name type="scientific">Conyzicola nivalis</name>
    <dbReference type="NCBI Taxonomy" id="1477021"/>
    <lineage>
        <taxon>Bacteria</taxon>
        <taxon>Bacillati</taxon>
        <taxon>Actinomycetota</taxon>
        <taxon>Actinomycetes</taxon>
        <taxon>Micrococcales</taxon>
        <taxon>Microbacteriaceae</taxon>
        <taxon>Conyzicola</taxon>
    </lineage>
</organism>
<feature type="transmembrane region" description="Helical" evidence="1">
    <location>
        <begin position="102"/>
        <end position="123"/>
    </location>
</feature>
<keyword evidence="1" id="KW-1133">Transmembrane helix</keyword>
<keyword evidence="1" id="KW-0812">Transmembrane</keyword>
<dbReference type="EMBL" id="BMGB01000001">
    <property type="protein sequence ID" value="GGB06644.1"/>
    <property type="molecule type" value="Genomic_DNA"/>
</dbReference>
<sequence length="184" mass="19367">MTTNRKLLDRFTERVMDLDSPAYGDERERAVSMEASTFGLTAGLYVGLLAAALFSFFGLVLLPVVLLVFSVLPSAVATWYARRQGVNLHKLAENAGSRSTMVAIAIYGVALMLTFAAMAYTVFAGQPLISAPPIEVTPGEGFLGGMAQGAVIGGMVGGLAAIVGGALSFRRANRRRRSGSSTES</sequence>
<evidence type="ECO:0000256" key="1">
    <source>
        <dbReference type="SAM" id="Phobius"/>
    </source>
</evidence>
<dbReference type="AlphaFoldDB" id="A0A916WKK4"/>
<feature type="transmembrane region" description="Helical" evidence="1">
    <location>
        <begin position="143"/>
        <end position="167"/>
    </location>
</feature>
<reference evidence="2" key="1">
    <citation type="journal article" date="2014" name="Int. J. Syst. Evol. Microbiol.">
        <title>Complete genome sequence of Corynebacterium casei LMG S-19264T (=DSM 44701T), isolated from a smear-ripened cheese.</title>
        <authorList>
            <consortium name="US DOE Joint Genome Institute (JGI-PGF)"/>
            <person name="Walter F."/>
            <person name="Albersmeier A."/>
            <person name="Kalinowski J."/>
            <person name="Ruckert C."/>
        </authorList>
    </citation>
    <scope>NUCLEOTIDE SEQUENCE</scope>
    <source>
        <strain evidence="2">CGMCC 1.12813</strain>
    </source>
</reference>
<accession>A0A916WKK4</accession>
<evidence type="ECO:0000313" key="3">
    <source>
        <dbReference type="Proteomes" id="UP000606922"/>
    </source>
</evidence>
<keyword evidence="3" id="KW-1185">Reference proteome</keyword>
<proteinExistence type="predicted"/>
<reference evidence="2" key="2">
    <citation type="submission" date="2020-09" db="EMBL/GenBank/DDBJ databases">
        <authorList>
            <person name="Sun Q."/>
            <person name="Zhou Y."/>
        </authorList>
    </citation>
    <scope>NUCLEOTIDE SEQUENCE</scope>
    <source>
        <strain evidence="2">CGMCC 1.12813</strain>
    </source>
</reference>
<feature type="transmembrane region" description="Helical" evidence="1">
    <location>
        <begin position="60"/>
        <end position="81"/>
    </location>
</feature>
<evidence type="ECO:0000313" key="2">
    <source>
        <dbReference type="EMBL" id="GGB06644.1"/>
    </source>
</evidence>
<feature type="transmembrane region" description="Helical" evidence="1">
    <location>
        <begin position="35"/>
        <end position="54"/>
    </location>
</feature>
<name>A0A916WKK4_9MICO</name>